<dbReference type="EC" id="2.8.3.-" evidence="2"/>
<dbReference type="PANTHER" id="PTHR48207:SF3">
    <property type="entry name" value="SUCCINATE--HYDROXYMETHYLGLUTARATE COA-TRANSFERASE"/>
    <property type="match status" value="1"/>
</dbReference>
<dbReference type="SUPFAM" id="SSF89796">
    <property type="entry name" value="CoA-transferase family III (CaiB/BaiF)"/>
    <property type="match status" value="1"/>
</dbReference>
<evidence type="ECO:0000313" key="3">
    <source>
        <dbReference type="Proteomes" id="UP001271769"/>
    </source>
</evidence>
<dbReference type="InterPro" id="IPR023606">
    <property type="entry name" value="CoA-Trfase_III_dom_1_sf"/>
</dbReference>
<gene>
    <name evidence="2" type="ORF">SMD31_06080</name>
</gene>
<dbReference type="EMBL" id="JAXCLX010000001">
    <property type="protein sequence ID" value="MDY0871479.1"/>
    <property type="molecule type" value="Genomic_DNA"/>
</dbReference>
<organism evidence="2 3">
    <name type="scientific">Dongia rigui</name>
    <dbReference type="NCBI Taxonomy" id="940149"/>
    <lineage>
        <taxon>Bacteria</taxon>
        <taxon>Pseudomonadati</taxon>
        <taxon>Pseudomonadota</taxon>
        <taxon>Alphaproteobacteria</taxon>
        <taxon>Rhodospirillales</taxon>
        <taxon>Dongiaceae</taxon>
        <taxon>Dongia</taxon>
    </lineage>
</organism>
<dbReference type="RefSeq" id="WP_320499906.1">
    <property type="nucleotide sequence ID" value="NZ_JAXCLX010000001.1"/>
</dbReference>
<dbReference type="InterPro" id="IPR044855">
    <property type="entry name" value="CoA-Trfase_III_dom3_sf"/>
</dbReference>
<dbReference type="InterPro" id="IPR050483">
    <property type="entry name" value="CoA-transferase_III_domain"/>
</dbReference>
<keyword evidence="3" id="KW-1185">Reference proteome</keyword>
<name>A0ABU5DW25_9PROT</name>
<dbReference type="InterPro" id="IPR003673">
    <property type="entry name" value="CoA-Trfase_fam_III"/>
</dbReference>
<dbReference type="PANTHER" id="PTHR48207">
    <property type="entry name" value="SUCCINATE--HYDROXYMETHYLGLUTARATE COA-TRANSFERASE"/>
    <property type="match status" value="1"/>
</dbReference>
<evidence type="ECO:0000256" key="1">
    <source>
        <dbReference type="ARBA" id="ARBA00022679"/>
    </source>
</evidence>
<keyword evidence="1 2" id="KW-0808">Transferase</keyword>
<proteinExistence type="predicted"/>
<dbReference type="Gene3D" id="3.30.1540.10">
    <property type="entry name" value="formyl-coa transferase, domain 3"/>
    <property type="match status" value="1"/>
</dbReference>
<protein>
    <submittedName>
        <fullName evidence="2">CoA transferase</fullName>
        <ecNumber evidence="2">2.8.3.-</ecNumber>
    </submittedName>
</protein>
<evidence type="ECO:0000313" key="2">
    <source>
        <dbReference type="EMBL" id="MDY0871479.1"/>
    </source>
</evidence>
<accession>A0ABU5DW25</accession>
<dbReference type="GO" id="GO:0016740">
    <property type="term" value="F:transferase activity"/>
    <property type="evidence" value="ECO:0007669"/>
    <property type="project" value="UniProtKB-KW"/>
</dbReference>
<dbReference type="Gene3D" id="3.40.50.10540">
    <property type="entry name" value="Crotonobetainyl-coa:carnitine coa-transferase, domain 1"/>
    <property type="match status" value="1"/>
</dbReference>
<comment type="caution">
    <text evidence="2">The sequence shown here is derived from an EMBL/GenBank/DDBJ whole genome shotgun (WGS) entry which is preliminary data.</text>
</comment>
<dbReference type="Pfam" id="PF02515">
    <property type="entry name" value="CoA_transf_3"/>
    <property type="match status" value="1"/>
</dbReference>
<dbReference type="Proteomes" id="UP001271769">
    <property type="component" value="Unassembled WGS sequence"/>
</dbReference>
<sequence length="394" mass="41615">MSHPDGDDMKSGPLSGIRILDLTRVLSGPYCTALLADLGADVVKLESPGGDDYRHVGPFRDGESALFQLVNRNKWGLMLDLKAPSDQQLARALAAKADVVVENFRPGVAARLGFSYEDLARGNPGLIYASISGFGQSGAKADLPAFDLVAQAMSGLMAMTGSTDGPPTKVGDSFGDLAAGLFASWSILAALVERQRNGRGRQLDIAMVDSLIALLPTAMAQFMFGNSPPMRTGNRHPLSTPFGAFPARDGHLVICVLNNGQFARLAECIGRPELAQDPRFASDSLRTENEPACRAAIEAWLREVDVAEAVAALSAAGIPASAIETAADVLGGTHVAARGLMPNVAHPKLGDIPVMEQPVHFSGMTRGQQRPAPGLGQHNAAILERWLGHEEVEA</sequence>
<reference evidence="2 3" key="1">
    <citation type="journal article" date="2013" name="Antonie Van Leeuwenhoek">
        <title>Dongia rigui sp. nov., isolated from freshwater of a large wetland in Korea.</title>
        <authorList>
            <person name="Baik K.S."/>
            <person name="Hwang Y.M."/>
            <person name="Choi J.S."/>
            <person name="Kwon J."/>
            <person name="Seong C.N."/>
        </authorList>
    </citation>
    <scope>NUCLEOTIDE SEQUENCE [LARGE SCALE GENOMIC DNA]</scope>
    <source>
        <strain evidence="2 3">04SU4-P</strain>
    </source>
</reference>